<dbReference type="InterPro" id="IPR036249">
    <property type="entry name" value="Thioredoxin-like_sf"/>
</dbReference>
<sequence length="346" mass="39536">MLFSDAQAQSAGERAVIGAEDIKPLQIGDTIPEALWNLPLQVVNHTDGKRRIKLADFKGKALLLDFMSTGCKACIEALPGMEKTISVYGNDVVLLPITNEGRDRMLRFKPDNDYLRNSELTYVVEDRVLRKAFPHSFISHVVWIDVQGVVRGFTRTNHMTESTLGDLLDGNTFGWPVKSETTSYFHQPIMQGNNKLEEMPNNTGQKFHYAAITGYIDGIGSYYPTSRDTLEGVERISLRNISLLDFGLIASGLGLFKRGNILNQDHTEWKVANVHRYAYELYEGDELTKDQWYQRYAISYERTVPLGMRMEDKQRILMDDLKSFMEISCERRGGELLFFELNLDKR</sequence>
<name>A0ABR9T9E6_9SPHI</name>
<gene>
    <name evidence="1" type="ORF">C4F40_14395</name>
</gene>
<proteinExistence type="predicted"/>
<dbReference type="Proteomes" id="UP000618319">
    <property type="component" value="Unassembled WGS sequence"/>
</dbReference>
<comment type="caution">
    <text evidence="1">The sequence shown here is derived from an EMBL/GenBank/DDBJ whole genome shotgun (WGS) entry which is preliminary data.</text>
</comment>
<dbReference type="SUPFAM" id="SSF52833">
    <property type="entry name" value="Thioredoxin-like"/>
    <property type="match status" value="1"/>
</dbReference>
<accession>A0ABR9T9E6</accession>
<evidence type="ECO:0000313" key="2">
    <source>
        <dbReference type="Proteomes" id="UP000618319"/>
    </source>
</evidence>
<organism evidence="1 2">
    <name type="scientific">Sphingobacterium pedocola</name>
    <dbReference type="NCBI Taxonomy" id="2082722"/>
    <lineage>
        <taxon>Bacteria</taxon>
        <taxon>Pseudomonadati</taxon>
        <taxon>Bacteroidota</taxon>
        <taxon>Sphingobacteriia</taxon>
        <taxon>Sphingobacteriales</taxon>
        <taxon>Sphingobacteriaceae</taxon>
        <taxon>Sphingobacterium</taxon>
    </lineage>
</organism>
<evidence type="ECO:0008006" key="3">
    <source>
        <dbReference type="Google" id="ProtNLM"/>
    </source>
</evidence>
<evidence type="ECO:0000313" key="1">
    <source>
        <dbReference type="EMBL" id="MBE8721915.1"/>
    </source>
</evidence>
<dbReference type="EMBL" id="PSKQ01000022">
    <property type="protein sequence ID" value="MBE8721915.1"/>
    <property type="molecule type" value="Genomic_DNA"/>
</dbReference>
<dbReference type="Gene3D" id="3.40.30.10">
    <property type="entry name" value="Glutaredoxin"/>
    <property type="match status" value="1"/>
</dbReference>
<reference evidence="1 2" key="1">
    <citation type="submission" date="2018-02" db="EMBL/GenBank/DDBJ databases">
        <title>Sphingobacterium KA21.</title>
        <authorList>
            <person name="Vasarhelyi B.M."/>
            <person name="Deshmukh S."/>
            <person name="Balint B."/>
            <person name="Kukolya J."/>
        </authorList>
    </citation>
    <scope>NUCLEOTIDE SEQUENCE [LARGE SCALE GENOMIC DNA]</scope>
    <source>
        <strain evidence="1 2">Ka21</strain>
    </source>
</reference>
<protein>
    <recommendedName>
        <fullName evidence="3">Thioredoxin domain-containing protein</fullName>
    </recommendedName>
</protein>
<keyword evidence="2" id="KW-1185">Reference proteome</keyword>